<dbReference type="GO" id="GO:0004222">
    <property type="term" value="F:metalloendopeptidase activity"/>
    <property type="evidence" value="ECO:0007669"/>
    <property type="project" value="TreeGrafter"/>
</dbReference>
<name>A0A1I4GBL2_9ACTN</name>
<organism evidence="4 5">
    <name type="scientific">Geodermatophilus ruber</name>
    <dbReference type="NCBI Taxonomy" id="504800"/>
    <lineage>
        <taxon>Bacteria</taxon>
        <taxon>Bacillati</taxon>
        <taxon>Actinomycetota</taxon>
        <taxon>Actinomycetes</taxon>
        <taxon>Geodermatophilales</taxon>
        <taxon>Geodermatophilaceae</taxon>
        <taxon>Geodermatophilus</taxon>
    </lineage>
</organism>
<protein>
    <submittedName>
        <fullName evidence="4">Peptidase family M23</fullName>
    </submittedName>
</protein>
<keyword evidence="5" id="KW-1185">Reference proteome</keyword>
<dbReference type="AlphaFoldDB" id="A0A1I4GBL2"/>
<feature type="chain" id="PRO_5038686143" evidence="2">
    <location>
        <begin position="28"/>
        <end position="343"/>
    </location>
</feature>
<evidence type="ECO:0000256" key="2">
    <source>
        <dbReference type="SAM" id="SignalP"/>
    </source>
</evidence>
<reference evidence="5" key="1">
    <citation type="submission" date="2016-10" db="EMBL/GenBank/DDBJ databases">
        <authorList>
            <person name="Varghese N."/>
            <person name="Submissions S."/>
        </authorList>
    </citation>
    <scope>NUCLEOTIDE SEQUENCE [LARGE SCALE GENOMIC DNA]</scope>
    <source>
        <strain evidence="5">DSM 45317</strain>
    </source>
</reference>
<dbReference type="EMBL" id="FOSW01000008">
    <property type="protein sequence ID" value="SFL26933.1"/>
    <property type="molecule type" value="Genomic_DNA"/>
</dbReference>
<keyword evidence="1 2" id="KW-0732">Signal</keyword>
<dbReference type="PANTHER" id="PTHR21666:SF289">
    <property type="entry name" value="L-ALA--D-GLU ENDOPEPTIDASE"/>
    <property type="match status" value="1"/>
</dbReference>
<dbReference type="InterPro" id="IPR011055">
    <property type="entry name" value="Dup_hybrid_motif"/>
</dbReference>
<dbReference type="Gene3D" id="2.70.70.10">
    <property type="entry name" value="Glucose Permease (Domain IIA)"/>
    <property type="match status" value="1"/>
</dbReference>
<accession>A0A1I4GBL2</accession>
<dbReference type="Proteomes" id="UP000199152">
    <property type="component" value="Unassembled WGS sequence"/>
</dbReference>
<dbReference type="InterPro" id="IPR050570">
    <property type="entry name" value="Cell_wall_metabolism_enzyme"/>
</dbReference>
<sequence>MKRTTVAAVLVPVVVAGGLITATLALDENPQAGACDPVGTSVTVSGVPAGPVAGWSGEQLVNAALILQAGEALGVDARGQVIGVMTAMGESSLTVLDRGDAVGPDSRGLFQQRDNGAWGSYGDRMDPTVSATNFFRALLEVPGWQTLPPTIAAHRTQHNADPYHYARWWDAALEVAGALSGAAVEQLAPGTGHLPCTGAAPILRTTAGPWTSPVSGRLTSGFGTRGDPTGGGAQMHAGLDFGAGCDAPIVAASAGVVVRAGAASGYGNLVVVDHGGGVVTRYAHMEDDDLLVVVGQQVVAGQQIARVGTKGDSTGCHLHFEVLVDGVHTDPLPFLSERGTDLR</sequence>
<dbReference type="PANTHER" id="PTHR21666">
    <property type="entry name" value="PEPTIDASE-RELATED"/>
    <property type="match status" value="1"/>
</dbReference>
<dbReference type="InParanoid" id="A0A1I4GBL2"/>
<feature type="domain" description="M23ase beta-sheet core" evidence="3">
    <location>
        <begin position="235"/>
        <end position="331"/>
    </location>
</feature>
<evidence type="ECO:0000256" key="1">
    <source>
        <dbReference type="ARBA" id="ARBA00022729"/>
    </source>
</evidence>
<feature type="signal peptide" evidence="2">
    <location>
        <begin position="1"/>
        <end position="27"/>
    </location>
</feature>
<dbReference type="OrthoDB" id="5496837at2"/>
<dbReference type="SUPFAM" id="SSF51261">
    <property type="entry name" value="Duplicated hybrid motif"/>
    <property type="match status" value="1"/>
</dbReference>
<evidence type="ECO:0000259" key="3">
    <source>
        <dbReference type="Pfam" id="PF01551"/>
    </source>
</evidence>
<dbReference type="Pfam" id="PF01551">
    <property type="entry name" value="Peptidase_M23"/>
    <property type="match status" value="1"/>
</dbReference>
<dbReference type="STRING" id="504800.SAMN04488085_108228"/>
<proteinExistence type="predicted"/>
<gene>
    <name evidence="4" type="ORF">SAMN04488085_108228</name>
</gene>
<dbReference type="InterPro" id="IPR016047">
    <property type="entry name" value="M23ase_b-sheet_dom"/>
</dbReference>
<evidence type="ECO:0000313" key="4">
    <source>
        <dbReference type="EMBL" id="SFL26933.1"/>
    </source>
</evidence>
<dbReference type="CDD" id="cd12797">
    <property type="entry name" value="M23_peptidase"/>
    <property type="match status" value="1"/>
</dbReference>
<evidence type="ECO:0000313" key="5">
    <source>
        <dbReference type="Proteomes" id="UP000199152"/>
    </source>
</evidence>
<dbReference type="RefSeq" id="WP_091325890.1">
    <property type="nucleotide sequence ID" value="NZ_FOSW01000008.1"/>
</dbReference>